<dbReference type="InterPro" id="IPR021373">
    <property type="entry name" value="DUF2993"/>
</dbReference>
<accession>A0A0D0WW00</accession>
<dbReference type="RefSeq" id="WP_043965214.1">
    <property type="nucleotide sequence ID" value="NZ_JXSX01000002.1"/>
</dbReference>
<gene>
    <name evidence="1" type="ORF">TK50_17945</name>
</gene>
<protein>
    <recommendedName>
        <fullName evidence="3">DUF2993 domain-containing protein</fullName>
    </recommendedName>
</protein>
<evidence type="ECO:0000313" key="1">
    <source>
        <dbReference type="EMBL" id="KIR62829.1"/>
    </source>
</evidence>
<sequence length="262" mass="27777">MATAHPAYEERPRRRGRKVLITLLVLLLILGGLLVAADRVAAGVAERAITDQVSQEITKQGAQSSPPEVEVGGFPFLTQVLDGRYERISIRLRDVRGSVNGDAVALPELNVDARNVRASLETLRTQQGDVVAETVNGTGTITYESLAALLNRPGLTLGERDGRLAVTAPVDILGQKLTLTGTADVTVGKEGAISLRFNDVDAEGLPNIPLARTLLSNYAKDISIDVPLPDLPFQLAVREVKPLPQGLAVTAAAKDVPINSAG</sequence>
<evidence type="ECO:0008006" key="3">
    <source>
        <dbReference type="Google" id="ProtNLM"/>
    </source>
</evidence>
<keyword evidence="2" id="KW-1185">Reference proteome</keyword>
<reference evidence="1 2" key="1">
    <citation type="submission" date="2015-01" db="EMBL/GenBank/DDBJ databases">
        <title>Sequencing and annotation of Micromonospora carbonacea strain JXNU-1 genome.</title>
        <authorList>
            <person name="Long Z."/>
            <person name="Huang Y."/>
            <person name="Jiang Y."/>
        </authorList>
    </citation>
    <scope>NUCLEOTIDE SEQUENCE [LARGE SCALE GENOMIC DNA]</scope>
    <source>
        <strain evidence="1 2">JXNU-1</strain>
    </source>
</reference>
<evidence type="ECO:0000313" key="2">
    <source>
        <dbReference type="Proteomes" id="UP000032254"/>
    </source>
</evidence>
<dbReference type="Pfam" id="PF11209">
    <property type="entry name" value="LmeA"/>
    <property type="match status" value="1"/>
</dbReference>
<dbReference type="GeneID" id="301305934"/>
<dbReference type="PATRIC" id="fig|47853.6.peg.3752"/>
<dbReference type="EMBL" id="JXSX01000002">
    <property type="protein sequence ID" value="KIR62829.1"/>
    <property type="molecule type" value="Genomic_DNA"/>
</dbReference>
<proteinExistence type="predicted"/>
<comment type="caution">
    <text evidence="1">The sequence shown here is derived from an EMBL/GenBank/DDBJ whole genome shotgun (WGS) entry which is preliminary data.</text>
</comment>
<name>A0A0D0WW00_9ACTN</name>
<organism evidence="1 2">
    <name type="scientific">Micromonospora haikouensis</name>
    <dbReference type="NCBI Taxonomy" id="686309"/>
    <lineage>
        <taxon>Bacteria</taxon>
        <taxon>Bacillati</taxon>
        <taxon>Actinomycetota</taxon>
        <taxon>Actinomycetes</taxon>
        <taxon>Micromonosporales</taxon>
        <taxon>Micromonosporaceae</taxon>
        <taxon>Micromonospora</taxon>
    </lineage>
</organism>
<dbReference type="Proteomes" id="UP000032254">
    <property type="component" value="Unassembled WGS sequence"/>
</dbReference>
<dbReference type="OrthoDB" id="3215846at2"/>
<dbReference type="AlphaFoldDB" id="A0A0D0WW00"/>